<evidence type="ECO:0000259" key="9">
    <source>
        <dbReference type="PROSITE" id="PS50126"/>
    </source>
</evidence>
<keyword evidence="3" id="KW-0694">RNA-binding</keyword>
<dbReference type="PROSITE" id="PS50126">
    <property type="entry name" value="S1"/>
    <property type="match status" value="6"/>
</dbReference>
<dbReference type="Proteomes" id="UP000182517">
    <property type="component" value="Chromosome"/>
</dbReference>
<dbReference type="InterPro" id="IPR003029">
    <property type="entry name" value="S1_domain"/>
</dbReference>
<dbReference type="SMART" id="SM00316">
    <property type="entry name" value="S1"/>
    <property type="match status" value="6"/>
</dbReference>
<evidence type="ECO:0000256" key="5">
    <source>
        <dbReference type="ARBA" id="ARBA00023274"/>
    </source>
</evidence>
<dbReference type="NCBIfam" id="TIGR00717">
    <property type="entry name" value="rpsA"/>
    <property type="match status" value="1"/>
</dbReference>
<feature type="domain" description="S1 motif" evidence="9">
    <location>
        <begin position="124"/>
        <end position="189"/>
    </location>
</feature>
<dbReference type="EMBL" id="CP015519">
    <property type="protein sequence ID" value="APG27114.1"/>
    <property type="molecule type" value="Genomic_DNA"/>
</dbReference>
<gene>
    <name evidence="10" type="ORF">A7E78_04260</name>
</gene>
<dbReference type="STRING" id="1842532.A7E78_04260"/>
<dbReference type="GO" id="GO:0003735">
    <property type="term" value="F:structural constituent of ribosome"/>
    <property type="evidence" value="ECO:0007669"/>
    <property type="project" value="InterPro"/>
</dbReference>
<proteinExistence type="inferred from homology"/>
<evidence type="ECO:0000256" key="4">
    <source>
        <dbReference type="ARBA" id="ARBA00022980"/>
    </source>
</evidence>
<comment type="function">
    <text evidence="6">Binds mRNA; thus facilitating recognition of the initiation point. It is needed to translate mRNA with a short Shine-Dalgarno (SD) purine-rich sequence.</text>
</comment>
<accession>A0A1L3GMF9</accession>
<keyword evidence="11" id="KW-1185">Reference proteome</keyword>
<feature type="domain" description="S1 motif" evidence="9">
    <location>
        <begin position="295"/>
        <end position="365"/>
    </location>
</feature>
<dbReference type="GO" id="GO:0003729">
    <property type="term" value="F:mRNA binding"/>
    <property type="evidence" value="ECO:0007669"/>
    <property type="project" value="TreeGrafter"/>
</dbReference>
<feature type="domain" description="S1 motif" evidence="9">
    <location>
        <begin position="210"/>
        <end position="278"/>
    </location>
</feature>
<dbReference type="RefSeq" id="WP_072283076.1">
    <property type="nucleotide sequence ID" value="NZ_CP015519.1"/>
</dbReference>
<dbReference type="CDD" id="cd04465">
    <property type="entry name" value="S1_RPS1_repeat_ec2_hs2"/>
    <property type="match status" value="1"/>
</dbReference>
<evidence type="ECO:0000256" key="6">
    <source>
        <dbReference type="ARBA" id="ARBA00025604"/>
    </source>
</evidence>
<reference evidence="10 11" key="1">
    <citation type="journal article" date="2017" name="Genome Announc.">
        <title>Complete Genome Sequences of Two Acetylene-Fermenting Pelobacter acetylenicus Strains.</title>
        <authorList>
            <person name="Sutton J.M."/>
            <person name="Baesman S.M."/>
            <person name="Fierst J.L."/>
            <person name="Poret-Peterson A.T."/>
            <person name="Oremland R.S."/>
            <person name="Dunlap D.S."/>
            <person name="Akob D.M."/>
        </authorList>
    </citation>
    <scope>NUCLEOTIDE SEQUENCE [LARGE SCALE GENOMIC DNA]</scope>
    <source>
        <strain evidence="10 11">SFB93</strain>
    </source>
</reference>
<sequence length="580" mass="64072">MVESKEKTNKNKEVDLFGDDLEMEEGEQSFSELFESSIKELNVGDVVEGTIVQINPDTVVVDVGYKSEGIIPLSELADESGEVNVEVGDKLDVLFERRENENGLIGLSKEKADRQKIWNGLEEDAVVEGRIVNRIKGGLSVDIGVTAFLPGSQVDLRPVRNLDKLLGESFDFKIIKLNKRRGNIVLSRRVLLEEQRESQRKDTLDTLAEGQEVEGQVKNLTDYGAFIDLGGIDGLLHITDMSWGRVAHPSDVLAVGDKINVKVLKFDQEKERVSLGLKQMIPDPWLNVADKYPVGARVNGKVVSLTDYGAFVELNEGVEGLIHVSEMSWTKRIKHPNKLLSVGDEIETVVLALDTPSRRISLGLKQIERNPWEVIGEKFPIGTIIEGQVKNITDFGIFVGVDEGIDGLVHISDLSWTKRIKHPSEIYKKGDLVKAVVLNIDQDNERFSLGVKQLAADPWQTITTRYAPGTLITGKVTSVTDFGIFLEVEEGIEGLIHVSEISKEKIDTPKDFATVGDSLEAVVLHVDTNERKIALSIKSLARQKEKAEVDEFMGAQKNATSSLGDLLQGALNKAGDSDEE</sequence>
<dbReference type="Gene3D" id="2.40.50.140">
    <property type="entry name" value="Nucleic acid-binding proteins"/>
    <property type="match status" value="6"/>
</dbReference>
<dbReference type="PRINTS" id="PR00681">
    <property type="entry name" value="RIBOSOMALS1"/>
</dbReference>
<dbReference type="AlphaFoldDB" id="A0A1L3GMF9"/>
<dbReference type="InterPro" id="IPR050437">
    <property type="entry name" value="Ribos_protein_bS1-like"/>
</dbReference>
<organism evidence="10 11">
    <name type="scientific">Syntrophotalea acetylenivorans</name>
    <dbReference type="NCBI Taxonomy" id="1842532"/>
    <lineage>
        <taxon>Bacteria</taxon>
        <taxon>Pseudomonadati</taxon>
        <taxon>Thermodesulfobacteriota</taxon>
        <taxon>Desulfuromonadia</taxon>
        <taxon>Desulfuromonadales</taxon>
        <taxon>Syntrophotaleaceae</taxon>
        <taxon>Syntrophotalea</taxon>
    </lineage>
</organism>
<comment type="similarity">
    <text evidence="1">Belongs to the bacterial ribosomal protein bS1 family.</text>
</comment>
<dbReference type="GO" id="GO:0022627">
    <property type="term" value="C:cytosolic small ribosomal subunit"/>
    <property type="evidence" value="ECO:0007669"/>
    <property type="project" value="TreeGrafter"/>
</dbReference>
<dbReference type="FunFam" id="2.40.50.140:FF:000018">
    <property type="entry name" value="30S ribosomal protein S1"/>
    <property type="match status" value="1"/>
</dbReference>
<feature type="domain" description="S1 motif" evidence="9">
    <location>
        <begin position="44"/>
        <end position="110"/>
    </location>
</feature>
<dbReference type="GO" id="GO:0006412">
    <property type="term" value="P:translation"/>
    <property type="evidence" value="ECO:0007669"/>
    <property type="project" value="InterPro"/>
</dbReference>
<evidence type="ECO:0000256" key="2">
    <source>
        <dbReference type="ARBA" id="ARBA00022737"/>
    </source>
</evidence>
<keyword evidence="2" id="KW-0677">Repeat</keyword>
<dbReference type="SUPFAM" id="SSF50249">
    <property type="entry name" value="Nucleic acid-binding proteins"/>
    <property type="match status" value="6"/>
</dbReference>
<dbReference type="PANTHER" id="PTHR10724:SF7">
    <property type="entry name" value="SMALL RIBOSOMAL SUBUNIT PROTEIN BS1C"/>
    <property type="match status" value="1"/>
</dbReference>
<dbReference type="PANTHER" id="PTHR10724">
    <property type="entry name" value="30S RIBOSOMAL PROTEIN S1"/>
    <property type="match status" value="1"/>
</dbReference>
<dbReference type="CDD" id="cd05688">
    <property type="entry name" value="S1_RPS1_repeat_ec3"/>
    <property type="match status" value="1"/>
</dbReference>
<evidence type="ECO:0000256" key="3">
    <source>
        <dbReference type="ARBA" id="ARBA00022884"/>
    </source>
</evidence>
<evidence type="ECO:0000256" key="1">
    <source>
        <dbReference type="ARBA" id="ARBA00006767"/>
    </source>
</evidence>
<feature type="domain" description="S1 motif" evidence="9">
    <location>
        <begin position="469"/>
        <end position="538"/>
    </location>
</feature>
<dbReference type="FunFam" id="2.40.50.140:FF:000011">
    <property type="entry name" value="30S ribosomal protein S1"/>
    <property type="match status" value="2"/>
</dbReference>
<dbReference type="KEGG" id="pef:A7E78_04260"/>
<evidence type="ECO:0000313" key="10">
    <source>
        <dbReference type="EMBL" id="APG27114.1"/>
    </source>
</evidence>
<dbReference type="NCBIfam" id="NF004952">
    <property type="entry name" value="PRK06299.1-2"/>
    <property type="match status" value="1"/>
</dbReference>
<dbReference type="Pfam" id="PF00575">
    <property type="entry name" value="S1"/>
    <property type="match status" value="6"/>
</dbReference>
<dbReference type="InterPro" id="IPR035104">
    <property type="entry name" value="Ribosomal_protein_S1-like"/>
</dbReference>
<feature type="domain" description="S1 motif" evidence="9">
    <location>
        <begin position="382"/>
        <end position="452"/>
    </location>
</feature>
<dbReference type="InterPro" id="IPR012340">
    <property type="entry name" value="NA-bd_OB-fold"/>
</dbReference>
<name>A0A1L3GMF9_9BACT</name>
<evidence type="ECO:0000256" key="8">
    <source>
        <dbReference type="ARBA" id="ARBA00035517"/>
    </source>
</evidence>
<keyword evidence="5" id="KW-0687">Ribonucleoprotein</keyword>
<dbReference type="InterPro" id="IPR000110">
    <property type="entry name" value="Ribosomal_bS1"/>
</dbReference>
<dbReference type="CDD" id="cd05687">
    <property type="entry name" value="S1_RPS1_repeat_ec1_hs1"/>
    <property type="match status" value="1"/>
</dbReference>
<keyword evidence="4 10" id="KW-0689">Ribosomal protein</keyword>
<evidence type="ECO:0000256" key="7">
    <source>
        <dbReference type="ARBA" id="ARBA00035293"/>
    </source>
</evidence>
<dbReference type="FunFam" id="2.40.50.140:FF:000103">
    <property type="entry name" value="protein RRP5 homolog"/>
    <property type="match status" value="1"/>
</dbReference>
<protein>
    <recommendedName>
        <fullName evidence="7">Small ribosomal subunit protein bS1</fullName>
    </recommendedName>
    <alternativeName>
        <fullName evidence="8">30S ribosomal protein S1</fullName>
    </alternativeName>
</protein>
<dbReference type="OrthoDB" id="9804077at2"/>
<evidence type="ECO:0000313" key="11">
    <source>
        <dbReference type="Proteomes" id="UP000182517"/>
    </source>
</evidence>